<name>A0A345BM10_9CAUD</name>
<reference evidence="2" key="1">
    <citation type="submission" date="2018-06" db="EMBL/GenBank/DDBJ databases">
        <authorList>
            <person name="Sharma R."/>
            <person name="Hughes J."/>
            <person name="Breakwell D.P."/>
            <person name="Hope S."/>
            <person name="Grose J.H."/>
        </authorList>
    </citation>
    <scope>NUCLEOTIDE SEQUENCE [LARGE SCALE GENOMIC DNA]</scope>
</reference>
<dbReference type="Pfam" id="PF10765">
    <property type="entry name" value="Phage_P22_NinX"/>
    <property type="match status" value="1"/>
</dbReference>
<evidence type="ECO:0000313" key="1">
    <source>
        <dbReference type="EMBL" id="AXF51481.1"/>
    </source>
</evidence>
<dbReference type="Proteomes" id="UP000260529">
    <property type="component" value="Segment"/>
</dbReference>
<accession>A0A345BM10</accession>
<evidence type="ECO:0000313" key="2">
    <source>
        <dbReference type="Proteomes" id="UP000260529"/>
    </source>
</evidence>
<dbReference type="InterPro" id="IPR019701">
    <property type="entry name" value="Phage_P22_NinX"/>
</dbReference>
<keyword evidence="2" id="KW-1185">Reference proteome</keyword>
<proteinExistence type="predicted"/>
<protein>
    <submittedName>
        <fullName evidence="1">Uncharacterized protein</fullName>
    </submittedName>
</protein>
<dbReference type="EMBL" id="MH426726">
    <property type="protein sequence ID" value="AXF51481.1"/>
    <property type="molecule type" value="Genomic_DNA"/>
</dbReference>
<sequence>MTEKEINHRIAALLRYPIIPNDETDLAEVVVGVRDGKRVEFDFCNSWGDGGPLVERFGISLRYDGQLWYAEPPMPRPSAYNGNQRCDACICYDRKPLTAAMRTILSMK</sequence>
<gene>
    <name evidence="1" type="ORF">PAVTOK_53</name>
</gene>
<organism evidence="1 2">
    <name type="scientific">Erwinia phage Pavtok</name>
    <dbReference type="NCBI Taxonomy" id="2267655"/>
    <lineage>
        <taxon>Viruses</taxon>
        <taxon>Duplodnaviria</taxon>
        <taxon>Heunggongvirae</taxon>
        <taxon>Uroviricota</taxon>
        <taxon>Caudoviricetes</taxon>
        <taxon>Pavtokvirus</taxon>
        <taxon>Pavtokvirus pavtok</taxon>
    </lineage>
</organism>